<proteinExistence type="predicted"/>
<comment type="caution">
    <text evidence="1">The sequence shown here is derived from an EMBL/GenBank/DDBJ whole genome shotgun (WGS) entry which is preliminary data.</text>
</comment>
<protein>
    <submittedName>
        <fullName evidence="1">Uncharacterized protein</fullName>
    </submittedName>
</protein>
<evidence type="ECO:0000313" key="2">
    <source>
        <dbReference type="Proteomes" id="UP000597444"/>
    </source>
</evidence>
<gene>
    <name evidence="1" type="ORF">KSF_032900</name>
</gene>
<name>A0A8J3N3K8_9CHLR</name>
<sequence>MLKHTFQVIVGMDLCHRGNMGSIGRQLPEFLITQLFKKLCVSAISRLRREGARVHASPYAGY</sequence>
<organism evidence="1 2">
    <name type="scientific">Reticulibacter mediterranei</name>
    <dbReference type="NCBI Taxonomy" id="2778369"/>
    <lineage>
        <taxon>Bacteria</taxon>
        <taxon>Bacillati</taxon>
        <taxon>Chloroflexota</taxon>
        <taxon>Ktedonobacteria</taxon>
        <taxon>Ktedonobacterales</taxon>
        <taxon>Reticulibacteraceae</taxon>
        <taxon>Reticulibacter</taxon>
    </lineage>
</organism>
<evidence type="ECO:0000313" key="1">
    <source>
        <dbReference type="EMBL" id="GHO93242.1"/>
    </source>
</evidence>
<dbReference type="EMBL" id="BNJK01000001">
    <property type="protein sequence ID" value="GHO93242.1"/>
    <property type="molecule type" value="Genomic_DNA"/>
</dbReference>
<dbReference type="AlphaFoldDB" id="A0A8J3N3K8"/>
<reference evidence="1" key="1">
    <citation type="submission" date="2020-10" db="EMBL/GenBank/DDBJ databases">
        <title>Taxonomic study of unclassified bacteria belonging to the class Ktedonobacteria.</title>
        <authorList>
            <person name="Yabe S."/>
            <person name="Wang C.M."/>
            <person name="Zheng Y."/>
            <person name="Sakai Y."/>
            <person name="Cavaletti L."/>
            <person name="Monciardini P."/>
            <person name="Donadio S."/>
        </authorList>
    </citation>
    <scope>NUCLEOTIDE SEQUENCE</scope>
    <source>
        <strain evidence="1">ID150040</strain>
    </source>
</reference>
<keyword evidence="2" id="KW-1185">Reference proteome</keyword>
<accession>A0A8J3N3K8</accession>
<dbReference type="Proteomes" id="UP000597444">
    <property type="component" value="Unassembled WGS sequence"/>
</dbReference>